<feature type="domain" description="Beta-Casp" evidence="3">
    <location>
        <begin position="260"/>
        <end position="379"/>
    </location>
</feature>
<evidence type="ECO:0000259" key="2">
    <source>
        <dbReference type="SMART" id="SM00849"/>
    </source>
</evidence>
<comment type="caution">
    <text evidence="4">The sequence shown here is derived from an EMBL/GenBank/DDBJ whole genome shotgun (WGS) entry which is preliminary data.</text>
</comment>
<proteinExistence type="predicted"/>
<reference evidence="5" key="1">
    <citation type="submission" date="2018-05" db="EMBL/GenBank/DDBJ databases">
        <authorList>
            <person name="Du Z."/>
            <person name="Wang X."/>
        </authorList>
    </citation>
    <scope>NUCLEOTIDE SEQUENCE [LARGE SCALE GENOMIC DNA]</scope>
    <source>
        <strain evidence="5">CQN31</strain>
    </source>
</reference>
<keyword evidence="5" id="KW-1185">Reference proteome</keyword>
<feature type="domain" description="Metallo-beta-lactamase" evidence="2">
    <location>
        <begin position="26"/>
        <end position="239"/>
    </location>
</feature>
<dbReference type="CDD" id="cd16295">
    <property type="entry name" value="TTHA0252-CPSF-like_MBL-fold"/>
    <property type="match status" value="1"/>
</dbReference>
<evidence type="ECO:0000259" key="3">
    <source>
        <dbReference type="SMART" id="SM01027"/>
    </source>
</evidence>
<dbReference type="Pfam" id="PF10996">
    <property type="entry name" value="Beta-Casp"/>
    <property type="match status" value="1"/>
</dbReference>
<accession>A0A317F8L9</accession>
<protein>
    <submittedName>
        <fullName evidence="4">MBL fold metallo-hydrolase</fullName>
    </submittedName>
</protein>
<dbReference type="Gene3D" id="3.60.15.10">
    <property type="entry name" value="Ribonuclease Z/Hydroxyacylglutathione hydrolase-like"/>
    <property type="match status" value="1"/>
</dbReference>
<name>A0A317F8L9_9PROT</name>
<dbReference type="Pfam" id="PF00753">
    <property type="entry name" value="Lactamase_B"/>
    <property type="match status" value="1"/>
</dbReference>
<dbReference type="PANTHER" id="PTHR11203">
    <property type="entry name" value="CLEAVAGE AND POLYADENYLATION SPECIFICITY FACTOR FAMILY MEMBER"/>
    <property type="match status" value="1"/>
</dbReference>
<dbReference type="InterPro" id="IPR001279">
    <property type="entry name" value="Metallo-B-lactamas"/>
</dbReference>
<gene>
    <name evidence="4" type="ORF">DFH01_25445</name>
</gene>
<keyword evidence="1 4" id="KW-0378">Hydrolase</keyword>
<dbReference type="Pfam" id="PF07521">
    <property type="entry name" value="RMMBL"/>
    <property type="match status" value="1"/>
</dbReference>
<evidence type="ECO:0000313" key="4">
    <source>
        <dbReference type="EMBL" id="PWS34367.1"/>
    </source>
</evidence>
<dbReference type="GO" id="GO:0016787">
    <property type="term" value="F:hydrolase activity"/>
    <property type="evidence" value="ECO:0007669"/>
    <property type="project" value="UniProtKB-KW"/>
</dbReference>
<dbReference type="EMBL" id="QGNA01000007">
    <property type="protein sequence ID" value="PWS34367.1"/>
    <property type="molecule type" value="Genomic_DNA"/>
</dbReference>
<dbReference type="Gene3D" id="3.40.50.10890">
    <property type="match status" value="1"/>
</dbReference>
<sequence length="465" mass="50880">MRAKQQGRAVTGPASLTFLGGAGTVTGSKYLVELRGSRLLVDCGLFQGFKQLRLRNWDPFPVEPRSIDAVVLTHAHLDHTGYLPLLVRNGFRGPIYCTPPTLDLSALILPDSGHLQEKDADFANRHGFSKHKPALPLYTQADAERSLRQFRTLDFGREHEILPSVTIRYRLAGHILGAASVELVHDGVRTVFSGDIGRFDSPTMPDPETLPLADHLLVESTYGNRRHDPKSPEDALAEVITRTSARGGTVLIPSFAVGRAQALLFHLQRLKAARRIPDLPVFLDSPMAQDASDILCRYPGLTRLSEGECRAACGVARYVRDVEESKSLDVTPMPKVIISASGMATGGRVLHHLKVFAPDRRNTILFSGFQAGGTRGAAMVAGAEAVKIHGSYIPVRAEIANLPMLSAHADADELLRWLKGFERPPKATWVVHGEPEASDTLRHRIEEELGWPCRVAEHGGRAVLS</sequence>
<dbReference type="InterPro" id="IPR022712">
    <property type="entry name" value="Beta_Casp"/>
</dbReference>
<organism evidence="4 5">
    <name type="scientific">Falsiroseomonas bella</name>
    <dbReference type="NCBI Taxonomy" id="2184016"/>
    <lineage>
        <taxon>Bacteria</taxon>
        <taxon>Pseudomonadati</taxon>
        <taxon>Pseudomonadota</taxon>
        <taxon>Alphaproteobacteria</taxon>
        <taxon>Acetobacterales</taxon>
        <taxon>Roseomonadaceae</taxon>
        <taxon>Falsiroseomonas</taxon>
    </lineage>
</organism>
<dbReference type="AlphaFoldDB" id="A0A317F8L9"/>
<evidence type="ECO:0000256" key="1">
    <source>
        <dbReference type="ARBA" id="ARBA00022801"/>
    </source>
</evidence>
<dbReference type="OrthoDB" id="9803916at2"/>
<dbReference type="InterPro" id="IPR050698">
    <property type="entry name" value="MBL"/>
</dbReference>
<dbReference type="RefSeq" id="WP_109873340.1">
    <property type="nucleotide sequence ID" value="NZ_QGNA01000007.1"/>
</dbReference>
<evidence type="ECO:0000313" key="5">
    <source>
        <dbReference type="Proteomes" id="UP000245765"/>
    </source>
</evidence>
<dbReference type="InterPro" id="IPR011108">
    <property type="entry name" value="RMMBL"/>
</dbReference>
<dbReference type="GO" id="GO:0004521">
    <property type="term" value="F:RNA endonuclease activity"/>
    <property type="evidence" value="ECO:0007669"/>
    <property type="project" value="TreeGrafter"/>
</dbReference>
<dbReference type="SMART" id="SM00849">
    <property type="entry name" value="Lactamase_B"/>
    <property type="match status" value="1"/>
</dbReference>
<dbReference type="PANTHER" id="PTHR11203:SF37">
    <property type="entry name" value="INTEGRATOR COMPLEX SUBUNIT 11"/>
    <property type="match status" value="1"/>
</dbReference>
<dbReference type="SUPFAM" id="SSF56281">
    <property type="entry name" value="Metallo-hydrolase/oxidoreductase"/>
    <property type="match status" value="1"/>
</dbReference>
<dbReference type="SMART" id="SM01027">
    <property type="entry name" value="Beta-Casp"/>
    <property type="match status" value="1"/>
</dbReference>
<dbReference type="InterPro" id="IPR036866">
    <property type="entry name" value="RibonucZ/Hydroxyglut_hydro"/>
</dbReference>
<dbReference type="Proteomes" id="UP000245765">
    <property type="component" value="Unassembled WGS sequence"/>
</dbReference>